<name>A0ACC7NZR3_9BACL</name>
<proteinExistence type="predicted"/>
<dbReference type="EMBL" id="JBJURJ010000009">
    <property type="protein sequence ID" value="MFM9329545.1"/>
    <property type="molecule type" value="Genomic_DNA"/>
</dbReference>
<gene>
    <name evidence="1" type="ORF">ACI1P1_14725</name>
</gene>
<dbReference type="Proteomes" id="UP001631969">
    <property type="component" value="Unassembled WGS sequence"/>
</dbReference>
<evidence type="ECO:0000313" key="2">
    <source>
        <dbReference type="Proteomes" id="UP001631969"/>
    </source>
</evidence>
<protein>
    <submittedName>
        <fullName evidence="1">HyaD/HybD family hydrogenase maturation endopeptidase</fullName>
    </submittedName>
</protein>
<sequence>MSGGLEAGNTLNRAGPEKITVIGLGNTLYTDEGVGIHVLPFLEEALAGVENVEIIEGSTDGIRLLGPVEDTDQLILLDSINGPELPGFVYTVEREDIPAYCNVKMSVHQLGFQEVLFAARIRERVPAKMVLFGVQPASLEFGIGLSDTVRERLAALTELVHGQIREWRAASWTEGIL</sequence>
<organism evidence="1 2">
    <name type="scientific">Paenibacillus mesotrionivorans</name>
    <dbReference type="NCBI Taxonomy" id="3160968"/>
    <lineage>
        <taxon>Bacteria</taxon>
        <taxon>Bacillati</taxon>
        <taxon>Bacillota</taxon>
        <taxon>Bacilli</taxon>
        <taxon>Bacillales</taxon>
        <taxon>Paenibacillaceae</taxon>
        <taxon>Paenibacillus</taxon>
    </lineage>
</organism>
<evidence type="ECO:0000313" key="1">
    <source>
        <dbReference type="EMBL" id="MFM9329545.1"/>
    </source>
</evidence>
<accession>A0ACC7NZR3</accession>
<comment type="caution">
    <text evidence="1">The sequence shown here is derived from an EMBL/GenBank/DDBJ whole genome shotgun (WGS) entry which is preliminary data.</text>
</comment>
<reference evidence="1" key="1">
    <citation type="submission" date="2024-12" db="EMBL/GenBank/DDBJ databases">
        <authorList>
            <person name="Wu N."/>
        </authorList>
    </citation>
    <scope>NUCLEOTIDE SEQUENCE</scope>
    <source>
        <strain evidence="1">P15</strain>
    </source>
</reference>
<keyword evidence="2" id="KW-1185">Reference proteome</keyword>